<organism evidence="1 2">
    <name type="scientific">Eubacterium callanderi</name>
    <dbReference type="NCBI Taxonomy" id="53442"/>
    <lineage>
        <taxon>Bacteria</taxon>
        <taxon>Bacillati</taxon>
        <taxon>Bacillota</taxon>
        <taxon>Clostridia</taxon>
        <taxon>Eubacteriales</taxon>
        <taxon>Eubacteriaceae</taxon>
        <taxon>Eubacterium</taxon>
    </lineage>
</organism>
<dbReference type="EMBL" id="JACCKS010000003">
    <property type="protein sequence ID" value="NZA37144.1"/>
    <property type="molecule type" value="Genomic_DNA"/>
</dbReference>
<comment type="caution">
    <text evidence="1">The sequence shown here is derived from an EMBL/GenBank/DDBJ whole genome shotgun (WGS) entry which is preliminary data.</text>
</comment>
<evidence type="ECO:0000313" key="2">
    <source>
        <dbReference type="Proteomes" id="UP000586254"/>
    </source>
</evidence>
<dbReference type="Proteomes" id="UP000586254">
    <property type="component" value="Unassembled WGS sequence"/>
</dbReference>
<name>A0A853JKK5_9FIRM</name>
<dbReference type="AlphaFoldDB" id="A0A853JKK5"/>
<proteinExistence type="predicted"/>
<protein>
    <submittedName>
        <fullName evidence="1">Uncharacterized protein</fullName>
    </submittedName>
</protein>
<gene>
    <name evidence="1" type="ORF">H0N91_03055</name>
</gene>
<sequence length="193" mass="20878">MAAEFTRFSETILTKQDQRVVSITVKPVISDCTGRIYFTDLMVQEGDRLTGYVIHTETLLQKYRENGAVVPPRFYNGVVRSAETAVLFNLGSDTAGLDCYLYPVQDMAAGSISLALGAGAHKAAFPAAVSAGDELALLATSRKCLLNGNPTEKRGFFQYTAAGDSKHPVTLEEGKSARLLFVFQEMQEGGDAL</sequence>
<evidence type="ECO:0000313" key="1">
    <source>
        <dbReference type="EMBL" id="NZA37144.1"/>
    </source>
</evidence>
<dbReference type="RefSeq" id="WP_180492889.1">
    <property type="nucleotide sequence ID" value="NZ_JACCKS010000003.1"/>
</dbReference>
<accession>A0A853JKK5</accession>
<reference evidence="1 2" key="1">
    <citation type="submission" date="2020-07" db="EMBL/GenBank/DDBJ databases">
        <title>Organ Donor 1.</title>
        <authorList>
            <person name="Marsh A.J."/>
            <person name="Azcarate-Peril M.A."/>
        </authorList>
    </citation>
    <scope>NUCLEOTIDE SEQUENCE [LARGE SCALE GENOMIC DNA]</scope>
    <source>
        <strain evidence="1 2">AMC0717</strain>
    </source>
</reference>